<evidence type="ECO:0000256" key="6">
    <source>
        <dbReference type="ARBA" id="ARBA00022692"/>
    </source>
</evidence>
<proteinExistence type="inferred from homology"/>
<organism evidence="19 20">
    <name type="scientific">Longimonas halophila</name>
    <dbReference type="NCBI Taxonomy" id="1469170"/>
    <lineage>
        <taxon>Bacteria</taxon>
        <taxon>Pseudomonadati</taxon>
        <taxon>Rhodothermota</taxon>
        <taxon>Rhodothermia</taxon>
        <taxon>Rhodothermales</taxon>
        <taxon>Salisaetaceae</taxon>
        <taxon>Longimonas</taxon>
    </lineage>
</organism>
<keyword evidence="6" id="KW-0812">Transmembrane</keyword>
<keyword evidence="13" id="KW-0998">Cell outer membrane</keyword>
<feature type="domain" description="SLBB" evidence="18">
    <location>
        <begin position="303"/>
        <end position="380"/>
    </location>
</feature>
<dbReference type="GO" id="GO:0015159">
    <property type="term" value="F:polysaccharide transmembrane transporter activity"/>
    <property type="evidence" value="ECO:0007669"/>
    <property type="project" value="InterPro"/>
</dbReference>
<protein>
    <submittedName>
        <fullName evidence="19">Sugar ABC transporter substrate-binding protein</fullName>
    </submittedName>
</protein>
<feature type="domain" description="Polysaccharide export protein N-terminal" evidence="16">
    <location>
        <begin position="216"/>
        <end position="280"/>
    </location>
</feature>
<dbReference type="Pfam" id="PF22461">
    <property type="entry name" value="SLBB_2"/>
    <property type="match status" value="1"/>
</dbReference>
<evidence type="ECO:0000256" key="3">
    <source>
        <dbReference type="ARBA" id="ARBA00022448"/>
    </source>
</evidence>
<dbReference type="GO" id="GO:0046930">
    <property type="term" value="C:pore complex"/>
    <property type="evidence" value="ECO:0007669"/>
    <property type="project" value="UniProtKB-KW"/>
</dbReference>
<dbReference type="Pfam" id="PF02563">
    <property type="entry name" value="Poly_export"/>
    <property type="match status" value="1"/>
</dbReference>
<evidence type="ECO:0000256" key="8">
    <source>
        <dbReference type="ARBA" id="ARBA00023047"/>
    </source>
</evidence>
<dbReference type="InterPro" id="IPR049712">
    <property type="entry name" value="Poly_export"/>
</dbReference>
<dbReference type="InterPro" id="IPR003715">
    <property type="entry name" value="Poly_export_N"/>
</dbReference>
<feature type="compositionally biased region" description="Basic and acidic residues" evidence="15">
    <location>
        <begin position="1"/>
        <end position="14"/>
    </location>
</feature>
<keyword evidence="12" id="KW-0564">Palmitate</keyword>
<dbReference type="OrthoDB" id="9808948at2"/>
<evidence type="ECO:0000256" key="13">
    <source>
        <dbReference type="ARBA" id="ARBA00023237"/>
    </source>
</evidence>
<keyword evidence="9" id="KW-0406">Ion transport</keyword>
<dbReference type="InterPro" id="IPR054765">
    <property type="entry name" value="SLBB_dom"/>
</dbReference>
<feature type="domain" description="Soluble ligand binding" evidence="17">
    <location>
        <begin position="581"/>
        <end position="625"/>
    </location>
</feature>
<evidence type="ECO:0000259" key="16">
    <source>
        <dbReference type="Pfam" id="PF02563"/>
    </source>
</evidence>
<dbReference type="InterPro" id="IPR019554">
    <property type="entry name" value="Soluble_ligand-bd"/>
</dbReference>
<feature type="domain" description="Soluble ligand binding" evidence="17">
    <location>
        <begin position="387"/>
        <end position="435"/>
    </location>
</feature>
<dbReference type="PANTHER" id="PTHR33619:SF3">
    <property type="entry name" value="POLYSACCHARIDE EXPORT PROTEIN GFCE-RELATED"/>
    <property type="match status" value="1"/>
</dbReference>
<comment type="caution">
    <text evidence="19">The sequence shown here is derived from an EMBL/GenBank/DDBJ whole genome shotgun (WGS) entry which is preliminary data.</text>
</comment>
<feature type="domain" description="Soluble ligand binding" evidence="17">
    <location>
        <begin position="679"/>
        <end position="729"/>
    </location>
</feature>
<name>A0A2H3NVB5_9BACT</name>
<evidence type="ECO:0000313" key="19">
    <source>
        <dbReference type="EMBL" id="PEN08527.1"/>
    </source>
</evidence>
<accession>A0A2H3NVB5</accession>
<dbReference type="GO" id="GO:0009279">
    <property type="term" value="C:cell outer membrane"/>
    <property type="evidence" value="ECO:0007669"/>
    <property type="project" value="UniProtKB-SubCell"/>
</dbReference>
<keyword evidence="10" id="KW-0626">Porin</keyword>
<sequence>MSAAEARRQARELGIDLSNPQRAAQQARQLGVPESRINALLQAAERAERGSGDGQQAEETIAMPSVPMLTGRASLNPAQIFVGDLPREVSVRVPLRSEQPIENVNPFFLTAEGDTARVESVERISGSEQEGTWEGRLFTPEESDPANWPLFTRVETQDTTVVIATGRRLELTDTPIEDEDEPDEDARPRLDDLSAFGYELFDSIPEAFAPQPVGPVDDSYIVGPNDELRLTVWGAADFQYDLTVDREGRINIPDVGQITVAGKRLSTLREDVKQQLSRSYSQLTTDPPTAFMDLTVTRLRPVQVFVLGEVSQPGGYTMSSFSTAFNALYSVGGPLERGSLRNVKVIRNGNVIATVDFYDYLLQGFAENPVQLQNNDVVFVPPRGETVAVSGAVKRPAIYEMRPNETLADLVEYAGGLEANAYTDRFTINRIVPFDERSDPSIAREVVNLNLNAARSGDVQVGLNDGDFVRIRTILEADERAARARVNSAQVSGAVFQPGEYELGGDIRTVRDLVEAADGVTGDAYMPRAELLRIDENLDPAVRGLDLEAVLNDDPTQNVVLQPGDSLHVASRNAVLRDRQVRISGEVRRPGRYRLRTDMTLRDLLAQGGGLFDEEYQKDVFMERADLFRESPDGSRTEIIPFHLGNAIEGTGEADRRLQPGDEVRIYQATVERLEERFVEVSGRVKDGGRIPYRDDMTLADALLQAGGLDEGALLREVEVTRMRIDADGNERATPITVPLGGTQYTDPVSFAADGDSAQVLGEARTFELQHRDRIFVRQDPAFRTQETIAVEGEVQFPGQYTILEDNERLSEVLQRAGGISSTGYAGGGRLIREGEQVISDIGEAIDGRERSDIIVQPGDRIVIPKRPNTVTVRGNVANEGLIKHESGKRVGYYIDRAGGLREDTETILLTQASGATFRVRTGWFRRTPRVDDGATIEVIAEPEQPESEESFDLSETLTEVTGILSSALTIIVLASRAFD</sequence>
<evidence type="ECO:0000259" key="18">
    <source>
        <dbReference type="Pfam" id="PF22461"/>
    </source>
</evidence>
<feature type="domain" description="Soluble ligand binding" evidence="17">
    <location>
        <begin position="789"/>
        <end position="833"/>
    </location>
</feature>
<dbReference type="Gene3D" id="3.30.1950.10">
    <property type="entry name" value="wza like domain"/>
    <property type="match status" value="1"/>
</dbReference>
<keyword evidence="3" id="KW-0813">Transport</keyword>
<evidence type="ECO:0000256" key="11">
    <source>
        <dbReference type="ARBA" id="ARBA00023136"/>
    </source>
</evidence>
<evidence type="ECO:0000256" key="7">
    <source>
        <dbReference type="ARBA" id="ARBA00022729"/>
    </source>
</evidence>
<keyword evidence="4" id="KW-1134">Transmembrane beta strand</keyword>
<evidence type="ECO:0000256" key="5">
    <source>
        <dbReference type="ARBA" id="ARBA00022597"/>
    </source>
</evidence>
<keyword evidence="8" id="KW-0625">Polysaccharide transport</keyword>
<evidence type="ECO:0000256" key="14">
    <source>
        <dbReference type="ARBA" id="ARBA00023288"/>
    </source>
</evidence>
<dbReference type="AlphaFoldDB" id="A0A2H3NVB5"/>
<dbReference type="GO" id="GO:0006811">
    <property type="term" value="P:monoatomic ion transport"/>
    <property type="evidence" value="ECO:0007669"/>
    <property type="project" value="UniProtKB-KW"/>
</dbReference>
<gene>
    <name evidence="19" type="ORF">CRI93_04165</name>
</gene>
<evidence type="ECO:0000256" key="2">
    <source>
        <dbReference type="ARBA" id="ARBA00009450"/>
    </source>
</evidence>
<dbReference type="Proteomes" id="UP000221024">
    <property type="component" value="Unassembled WGS sequence"/>
</dbReference>
<evidence type="ECO:0000259" key="17">
    <source>
        <dbReference type="Pfam" id="PF10531"/>
    </source>
</evidence>
<comment type="similarity">
    <text evidence="2">Belongs to the BexD/CtrA/VexA family.</text>
</comment>
<evidence type="ECO:0000256" key="10">
    <source>
        <dbReference type="ARBA" id="ARBA00023114"/>
    </source>
</evidence>
<reference evidence="19 20" key="1">
    <citation type="submission" date="2017-10" db="EMBL/GenBank/DDBJ databases">
        <title>Draft genome of Longimonas halophila.</title>
        <authorList>
            <person name="Goh K.M."/>
            <person name="Shamsir M.S."/>
            <person name="Lim S.W."/>
        </authorList>
    </citation>
    <scope>NUCLEOTIDE SEQUENCE [LARGE SCALE GENOMIC DNA]</scope>
    <source>
        <strain evidence="19 20">KCTC 42399</strain>
    </source>
</reference>
<keyword evidence="11" id="KW-0472">Membrane</keyword>
<dbReference type="Pfam" id="PF10531">
    <property type="entry name" value="SLBB"/>
    <property type="match status" value="4"/>
</dbReference>
<feature type="compositionally biased region" description="Polar residues" evidence="15">
    <location>
        <begin position="18"/>
        <end position="28"/>
    </location>
</feature>
<dbReference type="EMBL" id="PDEP01000003">
    <property type="protein sequence ID" value="PEN08527.1"/>
    <property type="molecule type" value="Genomic_DNA"/>
</dbReference>
<keyword evidence="5" id="KW-0762">Sugar transport</keyword>
<dbReference type="PANTHER" id="PTHR33619">
    <property type="entry name" value="POLYSACCHARIDE EXPORT PROTEIN GFCE-RELATED"/>
    <property type="match status" value="1"/>
</dbReference>
<dbReference type="Gene3D" id="3.10.560.10">
    <property type="entry name" value="Outer membrane lipoprotein wza domain like"/>
    <property type="match status" value="7"/>
</dbReference>
<comment type="subcellular location">
    <subcellularLocation>
        <location evidence="1">Cell outer membrane</location>
        <topology evidence="1">Multi-pass membrane protein</topology>
    </subcellularLocation>
</comment>
<evidence type="ECO:0000313" key="20">
    <source>
        <dbReference type="Proteomes" id="UP000221024"/>
    </source>
</evidence>
<evidence type="ECO:0000256" key="1">
    <source>
        <dbReference type="ARBA" id="ARBA00004571"/>
    </source>
</evidence>
<evidence type="ECO:0000256" key="15">
    <source>
        <dbReference type="SAM" id="MobiDB-lite"/>
    </source>
</evidence>
<keyword evidence="7" id="KW-0732">Signal</keyword>
<keyword evidence="20" id="KW-1185">Reference proteome</keyword>
<evidence type="ECO:0000256" key="4">
    <source>
        <dbReference type="ARBA" id="ARBA00022452"/>
    </source>
</evidence>
<feature type="region of interest" description="Disordered" evidence="15">
    <location>
        <begin position="1"/>
        <end position="30"/>
    </location>
</feature>
<dbReference type="GO" id="GO:0015288">
    <property type="term" value="F:porin activity"/>
    <property type="evidence" value="ECO:0007669"/>
    <property type="project" value="UniProtKB-KW"/>
</dbReference>
<evidence type="ECO:0000256" key="9">
    <source>
        <dbReference type="ARBA" id="ARBA00023065"/>
    </source>
</evidence>
<keyword evidence="14" id="KW-0449">Lipoprotein</keyword>
<evidence type="ECO:0000256" key="12">
    <source>
        <dbReference type="ARBA" id="ARBA00023139"/>
    </source>
</evidence>